<reference evidence="1 2" key="1">
    <citation type="submission" date="2013-09" db="EMBL/GenBank/DDBJ databases">
        <title>Draft Genome Sequence of five Lactobacillus helveticus strains CIRM-BIA 101T, 103, 104, 951 and 953 isolated from milk product.</title>
        <authorList>
            <person name="Valence F."/>
            <person name="Chuat V."/>
            <person name="Ma L."/>
            <person name="Creno S."/>
            <person name="Falentin H."/>
            <person name="Lortal S."/>
            <person name="Bizet C."/>
            <person name="Clermont D."/>
            <person name="Loux V."/>
            <person name="Bouchier C."/>
            <person name="Cousin S."/>
        </authorList>
    </citation>
    <scope>NUCLEOTIDE SEQUENCE [LARGE SCALE GENOMIC DNA]</scope>
    <source>
        <strain evidence="1 2">CIRM-BIA 953</strain>
    </source>
</reference>
<name>U4QLA8_LACHE</name>
<evidence type="ECO:0000313" key="1">
    <source>
        <dbReference type="EMBL" id="CDI42359.1"/>
    </source>
</evidence>
<gene>
    <name evidence="1" type="ORF">LHCIRMBIA953_02697</name>
</gene>
<evidence type="ECO:0000313" key="2">
    <source>
        <dbReference type="Proteomes" id="UP000017243"/>
    </source>
</evidence>
<accession>U4QLA8</accession>
<comment type="caution">
    <text evidence="1">The sequence shown here is derived from an EMBL/GenBank/DDBJ whole genome shotgun (WGS) entry which is preliminary data.</text>
</comment>
<dbReference type="EMBL" id="CBUH010000101">
    <property type="protein sequence ID" value="CDI42359.1"/>
    <property type="molecule type" value="Genomic_DNA"/>
</dbReference>
<proteinExistence type="predicted"/>
<dbReference type="AlphaFoldDB" id="U4QLA8"/>
<organism evidence="1 2">
    <name type="scientific">Lactobacillus helveticus CIRM-BIA 953</name>
    <dbReference type="NCBI Taxonomy" id="1226335"/>
    <lineage>
        <taxon>Bacteria</taxon>
        <taxon>Bacillati</taxon>
        <taxon>Bacillota</taxon>
        <taxon>Bacilli</taxon>
        <taxon>Lactobacillales</taxon>
        <taxon>Lactobacillaceae</taxon>
        <taxon>Lactobacillus</taxon>
    </lineage>
</organism>
<dbReference type="Proteomes" id="UP000017243">
    <property type="component" value="Unassembled WGS sequence"/>
</dbReference>
<dbReference type="RefSeq" id="WP_023061356.1">
    <property type="nucleotide sequence ID" value="NZ_CBUH010000101.1"/>
</dbReference>
<protein>
    <submittedName>
        <fullName evidence="1">Uncharacterized protein</fullName>
    </submittedName>
</protein>
<sequence length="75" mass="8566">MNSLPVDDWLFLRIIFNNTKSEVSKWTESDLNTFIGRLRKEGCMDKLVSAAEKIEGMNPGIMKKAEELVDFIGED</sequence>